<gene>
    <name evidence="1" type="ORF">JW592_06085</name>
</gene>
<evidence type="ECO:0008006" key="3">
    <source>
        <dbReference type="Google" id="ProtNLM"/>
    </source>
</evidence>
<proteinExistence type="predicted"/>
<dbReference type="EMBL" id="JAFFZN010000004">
    <property type="protein sequence ID" value="MBO8185039.1"/>
    <property type="molecule type" value="Genomic_DNA"/>
</dbReference>
<dbReference type="Proteomes" id="UP001518976">
    <property type="component" value="Unassembled WGS sequence"/>
</dbReference>
<keyword evidence="2" id="KW-1185">Reference proteome</keyword>
<dbReference type="SUPFAM" id="SSF53474">
    <property type="entry name" value="alpha/beta-Hydrolases"/>
    <property type="match status" value="1"/>
</dbReference>
<dbReference type="RefSeq" id="WP_209263860.1">
    <property type="nucleotide sequence ID" value="NZ_JAFFZN010000004.1"/>
</dbReference>
<comment type="caution">
    <text evidence="1">The sequence shown here is derived from an EMBL/GenBank/DDBJ whole genome shotgun (WGS) entry which is preliminary data.</text>
</comment>
<evidence type="ECO:0000313" key="1">
    <source>
        <dbReference type="EMBL" id="MBO8185039.1"/>
    </source>
</evidence>
<accession>A0ABS3WPJ1</accession>
<name>A0ABS3WPJ1_9ACTN</name>
<evidence type="ECO:0000313" key="2">
    <source>
        <dbReference type="Proteomes" id="UP001518976"/>
    </source>
</evidence>
<organism evidence="1 2">
    <name type="scientific">Streptomyces spirodelae</name>
    <dbReference type="NCBI Taxonomy" id="2812904"/>
    <lineage>
        <taxon>Bacteria</taxon>
        <taxon>Bacillati</taxon>
        <taxon>Actinomycetota</taxon>
        <taxon>Actinomycetes</taxon>
        <taxon>Kitasatosporales</taxon>
        <taxon>Streptomycetaceae</taxon>
        <taxon>Streptomyces</taxon>
    </lineage>
</organism>
<sequence length="459" mass="48530">MAETGTETGTTTEPDVDRLHALCRELGEAADAVRQATQYAGELALGTGLPARALGSRRARVALRSLLRALTDPAGLGWPAGGRSPAARAARLAGVLTSRECLAVSLAVVGLKARVRAAAVTHPELLTDPDTARVLRAIDEDRQREALRAFKSIVGSQGAERAFALLAPSFGDILAWNALTDENPFNDEAAWEIATGRTLTKAEPVLGISPRVWALLDRGPGRAEPVAADPSLLERLDGSCTVVGCIRNIGAVGTGGMLLVQQVTGPDGVRRYVVQLAGMATDAIAKSSPQDVLGAVHAVARPSTPYSRAVTRALRSWVPSGSELALVGHSLGGITAMNLAADPDFCALYRVTHAVAIGSPVDGKRPADPDTRVFSLINEHDIVPSLEGRSAVSPYALPEQFTEHTWTDDTHAFPLCHAAERYAHNLQFDVPEASAEVDAALAPYRGRATVSRLFALHDR</sequence>
<protein>
    <recommendedName>
        <fullName evidence="3">Fungal lipase-like domain-containing protein</fullName>
    </recommendedName>
</protein>
<dbReference type="Gene3D" id="3.40.50.1820">
    <property type="entry name" value="alpha/beta hydrolase"/>
    <property type="match status" value="1"/>
</dbReference>
<dbReference type="InterPro" id="IPR029058">
    <property type="entry name" value="AB_hydrolase_fold"/>
</dbReference>
<reference evidence="1 2" key="1">
    <citation type="submission" date="2021-02" db="EMBL/GenBank/DDBJ databases">
        <title>Streptomyces spirodelae sp. nov., isolated from duckweed.</title>
        <authorList>
            <person name="Saimee Y."/>
            <person name="Duangmal K."/>
        </authorList>
    </citation>
    <scope>NUCLEOTIDE SEQUENCE [LARGE SCALE GENOMIC DNA]</scope>
    <source>
        <strain evidence="1 2">DW4-2</strain>
    </source>
</reference>